<keyword evidence="2" id="KW-0472">Membrane</keyword>
<evidence type="ECO:0000256" key="1">
    <source>
        <dbReference type="SAM" id="MobiDB-lite"/>
    </source>
</evidence>
<evidence type="ECO:0000256" key="2">
    <source>
        <dbReference type="SAM" id="Phobius"/>
    </source>
</evidence>
<name>A0A0M3Q935_9CORY</name>
<keyword evidence="4" id="KW-1185">Reference proteome</keyword>
<evidence type="ECO:0000313" key="4">
    <source>
        <dbReference type="Proteomes" id="UP000068067"/>
    </source>
</evidence>
<protein>
    <submittedName>
        <fullName evidence="3">Uncharacterized protein</fullName>
    </submittedName>
</protein>
<keyword evidence="2" id="KW-1133">Transmembrane helix</keyword>
<sequence length="198" mass="21590">MSMLPNLSPKKAPPVGAKDSTNSAKKADGEKTDDTIKLLITMWSVMIGLELVHQILNVVMSFLDPTELRAVAKEQAGAQGLSDQIVDATVVAAILVMGLFNLLIIAIMAWMVTVVKKRGRRLPTAFLLLTIFSFFFILRMLMLFFASPGGSDVPMALFAIDGCVQILTAVSAGVAYALSRRDEPVKMLQDYVPDDTKR</sequence>
<dbReference type="AlphaFoldDB" id="A0A0M3Q935"/>
<gene>
    <name evidence="3" type="ORF">CDES_02365</name>
</gene>
<dbReference type="STRING" id="931089.CDES_02365"/>
<dbReference type="RefSeq" id="WP_053544079.1">
    <property type="nucleotide sequence ID" value="NZ_CP009220.1"/>
</dbReference>
<dbReference type="PATRIC" id="fig|931089.4.peg.480"/>
<accession>A0A0M3Q935</accession>
<evidence type="ECO:0000313" key="3">
    <source>
        <dbReference type="EMBL" id="ALC04933.1"/>
    </source>
</evidence>
<feature type="transmembrane region" description="Helical" evidence="2">
    <location>
        <begin position="153"/>
        <end position="178"/>
    </location>
</feature>
<feature type="transmembrane region" description="Helical" evidence="2">
    <location>
        <begin position="90"/>
        <end position="113"/>
    </location>
</feature>
<feature type="transmembrane region" description="Helical" evidence="2">
    <location>
        <begin position="125"/>
        <end position="147"/>
    </location>
</feature>
<dbReference type="KEGG" id="cdx:CDES_02365"/>
<reference evidence="3 4" key="1">
    <citation type="submission" date="2014-08" db="EMBL/GenBank/DDBJ databases">
        <title>Complete genome sequence of Corynebacterium deserti GIMN1.010 (=DSM 45689), isolated from desert sand in western China.</title>
        <authorList>
            <person name="Ruckert C."/>
            <person name="Albersmeier A."/>
            <person name="Kalinowski J."/>
        </authorList>
    </citation>
    <scope>NUCLEOTIDE SEQUENCE [LARGE SCALE GENOMIC DNA]</scope>
    <source>
        <strain evidence="3 4">GIMN1.010</strain>
    </source>
</reference>
<dbReference type="EMBL" id="CP009220">
    <property type="protein sequence ID" value="ALC04933.1"/>
    <property type="molecule type" value="Genomic_DNA"/>
</dbReference>
<dbReference type="Proteomes" id="UP000068067">
    <property type="component" value="Chromosome"/>
</dbReference>
<keyword evidence="2" id="KW-0812">Transmembrane</keyword>
<dbReference type="OrthoDB" id="4427569at2"/>
<proteinExistence type="predicted"/>
<feature type="region of interest" description="Disordered" evidence="1">
    <location>
        <begin position="1"/>
        <end position="28"/>
    </location>
</feature>
<organism evidence="3 4">
    <name type="scientific">Corynebacterium deserti GIMN1.010</name>
    <dbReference type="NCBI Taxonomy" id="931089"/>
    <lineage>
        <taxon>Bacteria</taxon>
        <taxon>Bacillati</taxon>
        <taxon>Actinomycetota</taxon>
        <taxon>Actinomycetes</taxon>
        <taxon>Mycobacteriales</taxon>
        <taxon>Corynebacteriaceae</taxon>
        <taxon>Corynebacterium</taxon>
    </lineage>
</organism>